<keyword evidence="2" id="KW-1185">Reference proteome</keyword>
<organism evidence="1 2">
    <name type="scientific">Trema orientale</name>
    <name type="common">Charcoal tree</name>
    <name type="synonym">Celtis orientalis</name>
    <dbReference type="NCBI Taxonomy" id="63057"/>
    <lineage>
        <taxon>Eukaryota</taxon>
        <taxon>Viridiplantae</taxon>
        <taxon>Streptophyta</taxon>
        <taxon>Embryophyta</taxon>
        <taxon>Tracheophyta</taxon>
        <taxon>Spermatophyta</taxon>
        <taxon>Magnoliopsida</taxon>
        <taxon>eudicotyledons</taxon>
        <taxon>Gunneridae</taxon>
        <taxon>Pentapetalae</taxon>
        <taxon>rosids</taxon>
        <taxon>fabids</taxon>
        <taxon>Rosales</taxon>
        <taxon>Cannabaceae</taxon>
        <taxon>Trema</taxon>
    </lineage>
</organism>
<reference evidence="2" key="1">
    <citation type="submission" date="2016-06" db="EMBL/GenBank/DDBJ databases">
        <title>Parallel loss of symbiosis genes in relatives of nitrogen-fixing non-legume Parasponia.</title>
        <authorList>
            <person name="Van Velzen R."/>
            <person name="Holmer R."/>
            <person name="Bu F."/>
            <person name="Rutten L."/>
            <person name="Van Zeijl A."/>
            <person name="Liu W."/>
            <person name="Santuari L."/>
            <person name="Cao Q."/>
            <person name="Sharma T."/>
            <person name="Shen D."/>
            <person name="Roswanjaya Y."/>
            <person name="Wardhani T."/>
            <person name="Kalhor M.S."/>
            <person name="Jansen J."/>
            <person name="Van den Hoogen J."/>
            <person name="Gungor B."/>
            <person name="Hartog M."/>
            <person name="Hontelez J."/>
            <person name="Verver J."/>
            <person name="Yang W.-C."/>
            <person name="Schijlen E."/>
            <person name="Repin R."/>
            <person name="Schilthuizen M."/>
            <person name="Schranz E."/>
            <person name="Heidstra R."/>
            <person name="Miyata K."/>
            <person name="Fedorova E."/>
            <person name="Kohlen W."/>
            <person name="Bisseling T."/>
            <person name="Smit S."/>
            <person name="Geurts R."/>
        </authorList>
    </citation>
    <scope>NUCLEOTIDE SEQUENCE [LARGE SCALE GENOMIC DNA]</scope>
    <source>
        <strain evidence="2">cv. RG33-2</strain>
    </source>
</reference>
<evidence type="ECO:0000313" key="1">
    <source>
        <dbReference type="EMBL" id="POO01877.1"/>
    </source>
</evidence>
<comment type="caution">
    <text evidence="1">The sequence shown here is derived from an EMBL/GenBank/DDBJ whole genome shotgun (WGS) entry which is preliminary data.</text>
</comment>
<dbReference type="InParanoid" id="A0A2P5FVU5"/>
<dbReference type="Proteomes" id="UP000237000">
    <property type="component" value="Unassembled WGS sequence"/>
</dbReference>
<protein>
    <submittedName>
        <fullName evidence="1">Uncharacterized protein</fullName>
    </submittedName>
</protein>
<evidence type="ECO:0000313" key="2">
    <source>
        <dbReference type="Proteomes" id="UP000237000"/>
    </source>
</evidence>
<dbReference type="EMBL" id="JXTC01000006">
    <property type="protein sequence ID" value="POO01877.1"/>
    <property type="molecule type" value="Genomic_DNA"/>
</dbReference>
<proteinExistence type="predicted"/>
<sequence>MGAKGNSPFVKNMKATLGTGLYGDSVILGTNEARQNNSSSSMLCISLASTPRSLEIGGGGAGDGDGDCCCGNGGNSKSDMFDDDELKNEQICDTELSKLLKLIVVVIPRDKPMRKETKLRT</sequence>
<gene>
    <name evidence="1" type="ORF">TorRG33x02_021690</name>
</gene>
<dbReference type="OrthoDB" id="10378790at2759"/>
<name>A0A2P5FVU5_TREOI</name>
<dbReference type="AlphaFoldDB" id="A0A2P5FVU5"/>
<accession>A0A2P5FVU5</accession>